<reference evidence="1 2" key="1">
    <citation type="submission" date="2020-08" db="EMBL/GenBank/DDBJ databases">
        <title>Genomic Encyclopedia of Type Strains, Phase IV (KMG-IV): sequencing the most valuable type-strain genomes for metagenomic binning, comparative biology and taxonomic classification.</title>
        <authorList>
            <person name="Goeker M."/>
        </authorList>
    </citation>
    <scope>NUCLEOTIDE SEQUENCE [LARGE SCALE GENOMIC DNA]</scope>
    <source>
        <strain evidence="1 2">DSM 102234</strain>
    </source>
</reference>
<sequence length="63" mass="6820">MTNFILLIVFAGAMSTFGSTQVHKDLTKEQCEAMLTWAANGIGRSADAMCEGPNGDKITIKRK</sequence>
<dbReference type="Proteomes" id="UP000530268">
    <property type="component" value="Unassembled WGS sequence"/>
</dbReference>
<evidence type="ECO:0000313" key="2">
    <source>
        <dbReference type="Proteomes" id="UP000530268"/>
    </source>
</evidence>
<name>A0A7W6H1J9_9RHOB</name>
<dbReference type="AlphaFoldDB" id="A0A7W6H1J9"/>
<gene>
    <name evidence="1" type="ORF">GGR95_002937</name>
</gene>
<evidence type="ECO:0000313" key="1">
    <source>
        <dbReference type="EMBL" id="MBB3995282.1"/>
    </source>
</evidence>
<proteinExistence type="predicted"/>
<comment type="caution">
    <text evidence="1">The sequence shown here is derived from an EMBL/GenBank/DDBJ whole genome shotgun (WGS) entry which is preliminary data.</text>
</comment>
<organism evidence="1 2">
    <name type="scientific">Sulfitobacter undariae</name>
    <dbReference type="NCBI Taxonomy" id="1563671"/>
    <lineage>
        <taxon>Bacteria</taxon>
        <taxon>Pseudomonadati</taxon>
        <taxon>Pseudomonadota</taxon>
        <taxon>Alphaproteobacteria</taxon>
        <taxon>Rhodobacterales</taxon>
        <taxon>Roseobacteraceae</taxon>
        <taxon>Sulfitobacter</taxon>
    </lineage>
</organism>
<accession>A0A7W6H1J9</accession>
<dbReference type="EMBL" id="JACIEI010000013">
    <property type="protein sequence ID" value="MBB3995282.1"/>
    <property type="molecule type" value="Genomic_DNA"/>
</dbReference>
<keyword evidence="2" id="KW-1185">Reference proteome</keyword>
<protein>
    <submittedName>
        <fullName evidence="1">Uncharacterized protein</fullName>
    </submittedName>
</protein>